<dbReference type="PANTHER" id="PTHR11360">
    <property type="entry name" value="MONOCARBOXYLATE TRANSPORTER"/>
    <property type="match status" value="1"/>
</dbReference>
<accession>A0ABR3RAE0</accession>
<dbReference type="InterPro" id="IPR020846">
    <property type="entry name" value="MFS_dom"/>
</dbReference>
<comment type="subcellular location">
    <subcellularLocation>
        <location evidence="1">Membrane</location>
        <topology evidence="1">Multi-pass membrane protein</topology>
    </subcellularLocation>
</comment>
<dbReference type="PROSITE" id="PS50850">
    <property type="entry name" value="MFS"/>
    <property type="match status" value="1"/>
</dbReference>
<proteinExistence type="inferred from homology"/>
<evidence type="ECO:0000313" key="6">
    <source>
        <dbReference type="EMBL" id="KAL1601307.1"/>
    </source>
</evidence>
<evidence type="ECO:0000313" key="7">
    <source>
        <dbReference type="Proteomes" id="UP001521222"/>
    </source>
</evidence>
<feature type="chain" id="PRO_5046381889" description="Major facilitator superfamily (MFS) profile domain-containing protein" evidence="4">
    <location>
        <begin position="21"/>
        <end position="318"/>
    </location>
</feature>
<sequence length="318" mass="34442">MIAVSGFIVMLASLIGASFANTVSQLLVTQGILYGLGGAFLYFPVFNYIDEWFVKRRGLAYGGLIAGDGIGGVVIPFVMEWMLNRFGFRTALRIWTFVSLLFVIPALMLLKNHPVYQGKGGVNSKVDLRFLKAKAFWVLVSGNIIPSLGYFMPSLYLPCEQLPTAVLRLSLTIIIAFAVACGFSAFSGTVALSLMNVSIVVGALIIGALTDRYHVTVTLNICTIGTVASVFLLWSFAVYQPIMYAFAIMYGFFAGAFPATWSGCSHPVRRVYPVETGMIIALFTAAKGVSSLITGPFSGYLVEIDVWEGHAGNPEAFN</sequence>
<keyword evidence="4" id="KW-0732">Signal</keyword>
<comment type="caution">
    <text evidence="6">The sequence shown here is derived from an EMBL/GenBank/DDBJ whole genome shotgun (WGS) entry which is preliminary data.</text>
</comment>
<keyword evidence="3" id="KW-0472">Membrane</keyword>
<reference evidence="6 7" key="1">
    <citation type="submission" date="2024-02" db="EMBL/GenBank/DDBJ databases">
        <title>De novo assembly and annotation of 12 fungi associated with fruit tree decline syndrome in Ontario, Canada.</title>
        <authorList>
            <person name="Sulman M."/>
            <person name="Ellouze W."/>
            <person name="Ilyukhin E."/>
        </authorList>
    </citation>
    <scope>NUCLEOTIDE SEQUENCE [LARGE SCALE GENOMIC DNA]</scope>
    <source>
        <strain evidence="6 7">M97-236</strain>
    </source>
</reference>
<evidence type="ECO:0000259" key="5">
    <source>
        <dbReference type="PROSITE" id="PS50850"/>
    </source>
</evidence>
<evidence type="ECO:0000256" key="3">
    <source>
        <dbReference type="SAM" id="Phobius"/>
    </source>
</evidence>
<feature type="signal peptide" evidence="4">
    <location>
        <begin position="1"/>
        <end position="20"/>
    </location>
</feature>
<comment type="similarity">
    <text evidence="2">Belongs to the major facilitator superfamily. Monocarboxylate porter (TC 2.A.1.13) family.</text>
</comment>
<dbReference type="EMBL" id="JAKIXB020000016">
    <property type="protein sequence ID" value="KAL1601307.1"/>
    <property type="molecule type" value="Genomic_DNA"/>
</dbReference>
<dbReference type="Pfam" id="PF07690">
    <property type="entry name" value="MFS_1"/>
    <property type="match status" value="1"/>
</dbReference>
<feature type="transmembrane region" description="Helical" evidence="3">
    <location>
        <begin position="61"/>
        <end position="79"/>
    </location>
</feature>
<feature type="transmembrane region" description="Helical" evidence="3">
    <location>
        <begin position="131"/>
        <end position="152"/>
    </location>
</feature>
<feature type="transmembrane region" description="Helical" evidence="3">
    <location>
        <begin position="30"/>
        <end position="49"/>
    </location>
</feature>
<feature type="transmembrane region" description="Helical" evidence="3">
    <location>
        <begin position="217"/>
        <end position="236"/>
    </location>
</feature>
<dbReference type="PANTHER" id="PTHR11360:SF287">
    <property type="entry name" value="MFS MONOCARBOXYLATE TRANSPORTER"/>
    <property type="match status" value="1"/>
</dbReference>
<feature type="transmembrane region" description="Helical" evidence="3">
    <location>
        <begin position="172"/>
        <end position="205"/>
    </location>
</feature>
<dbReference type="InterPro" id="IPR050327">
    <property type="entry name" value="Proton-linked_MCT"/>
</dbReference>
<name>A0ABR3RAE0_9PLEO</name>
<evidence type="ECO:0000256" key="4">
    <source>
        <dbReference type="SAM" id="SignalP"/>
    </source>
</evidence>
<feature type="transmembrane region" description="Helical" evidence="3">
    <location>
        <begin position="242"/>
        <end position="261"/>
    </location>
</feature>
<keyword evidence="7" id="KW-1185">Reference proteome</keyword>
<dbReference type="Proteomes" id="UP001521222">
    <property type="component" value="Unassembled WGS sequence"/>
</dbReference>
<gene>
    <name evidence="6" type="ORF">SLS59_005461</name>
</gene>
<dbReference type="Gene3D" id="1.20.1250.20">
    <property type="entry name" value="MFS general substrate transporter like domains"/>
    <property type="match status" value="2"/>
</dbReference>
<organism evidence="6 7">
    <name type="scientific">Nothophoma quercina</name>
    <dbReference type="NCBI Taxonomy" id="749835"/>
    <lineage>
        <taxon>Eukaryota</taxon>
        <taxon>Fungi</taxon>
        <taxon>Dikarya</taxon>
        <taxon>Ascomycota</taxon>
        <taxon>Pezizomycotina</taxon>
        <taxon>Dothideomycetes</taxon>
        <taxon>Pleosporomycetidae</taxon>
        <taxon>Pleosporales</taxon>
        <taxon>Pleosporineae</taxon>
        <taxon>Didymellaceae</taxon>
        <taxon>Nothophoma</taxon>
    </lineage>
</organism>
<dbReference type="InterPro" id="IPR011701">
    <property type="entry name" value="MFS"/>
</dbReference>
<feature type="transmembrane region" description="Helical" evidence="3">
    <location>
        <begin position="91"/>
        <end position="110"/>
    </location>
</feature>
<dbReference type="InterPro" id="IPR036259">
    <property type="entry name" value="MFS_trans_sf"/>
</dbReference>
<dbReference type="SUPFAM" id="SSF103473">
    <property type="entry name" value="MFS general substrate transporter"/>
    <property type="match status" value="1"/>
</dbReference>
<keyword evidence="3" id="KW-1133">Transmembrane helix</keyword>
<evidence type="ECO:0000256" key="2">
    <source>
        <dbReference type="ARBA" id="ARBA00006727"/>
    </source>
</evidence>
<protein>
    <recommendedName>
        <fullName evidence="5">Major facilitator superfamily (MFS) profile domain-containing protein</fullName>
    </recommendedName>
</protein>
<keyword evidence="3" id="KW-0812">Transmembrane</keyword>
<feature type="domain" description="Major facilitator superfamily (MFS) profile" evidence="5">
    <location>
        <begin position="1"/>
        <end position="318"/>
    </location>
</feature>
<evidence type="ECO:0000256" key="1">
    <source>
        <dbReference type="ARBA" id="ARBA00004141"/>
    </source>
</evidence>